<protein>
    <submittedName>
        <fullName evidence="1">Glutaminyl-peptide cyclotransferase</fullName>
    </submittedName>
</protein>
<reference evidence="1 2" key="1">
    <citation type="submission" date="2019-04" db="EMBL/GenBank/DDBJ databases">
        <title>Geobacter oryzae sp. nov., ferric-reducing bacteria isolated from paddy soil.</title>
        <authorList>
            <person name="Xu Z."/>
            <person name="Masuda Y."/>
            <person name="Itoh H."/>
            <person name="Senoo K."/>
        </authorList>
    </citation>
    <scope>NUCLEOTIDE SEQUENCE [LARGE SCALE GENOMIC DNA]</scope>
    <source>
        <strain evidence="1 2">Red111</strain>
    </source>
</reference>
<dbReference type="InterPro" id="IPR007788">
    <property type="entry name" value="QCT"/>
</dbReference>
<dbReference type="SUPFAM" id="SSF50969">
    <property type="entry name" value="YVTN repeat-like/Quinoprotein amine dehydrogenase"/>
    <property type="match status" value="1"/>
</dbReference>
<dbReference type="InterPro" id="IPR015943">
    <property type="entry name" value="WD40/YVTN_repeat-like_dom_sf"/>
</dbReference>
<dbReference type="PANTHER" id="PTHR31270">
    <property type="entry name" value="GLUTAMINYL-PEPTIDE CYCLOTRANSFERASE"/>
    <property type="match status" value="1"/>
</dbReference>
<dbReference type="GO" id="GO:0016603">
    <property type="term" value="F:glutaminyl-peptide cyclotransferase activity"/>
    <property type="evidence" value="ECO:0007669"/>
    <property type="project" value="InterPro"/>
</dbReference>
<dbReference type="Pfam" id="PF05096">
    <property type="entry name" value="Glu_cyclase_2"/>
    <property type="match status" value="1"/>
</dbReference>
<evidence type="ECO:0000313" key="2">
    <source>
        <dbReference type="Proteomes" id="UP000306416"/>
    </source>
</evidence>
<dbReference type="EMBL" id="SRSC01000001">
    <property type="protein sequence ID" value="TGU75307.1"/>
    <property type="molecule type" value="Genomic_DNA"/>
</dbReference>
<gene>
    <name evidence="1" type="ORF">E4633_06900</name>
</gene>
<keyword evidence="1" id="KW-0808">Transferase</keyword>
<dbReference type="Proteomes" id="UP000306416">
    <property type="component" value="Unassembled WGS sequence"/>
</dbReference>
<dbReference type="PANTHER" id="PTHR31270:SF1">
    <property type="entry name" value="GLUTAMINYL-PEPTIDE CYCLOTRANSFERASE"/>
    <property type="match status" value="1"/>
</dbReference>
<keyword evidence="2" id="KW-1185">Reference proteome</keyword>
<name>A0A4S1CN96_9BACT</name>
<accession>A0A4S1CN96</accession>
<comment type="caution">
    <text evidence="1">The sequence shown here is derived from an EMBL/GenBank/DDBJ whole genome shotgun (WGS) entry which is preliminary data.</text>
</comment>
<proteinExistence type="predicted"/>
<evidence type="ECO:0000313" key="1">
    <source>
        <dbReference type="EMBL" id="TGU75307.1"/>
    </source>
</evidence>
<dbReference type="InterPro" id="IPR011044">
    <property type="entry name" value="Quino_amine_DH_bsu"/>
</dbReference>
<organism evidence="1 2">
    <name type="scientific">Geomonas terrae</name>
    <dbReference type="NCBI Taxonomy" id="2562681"/>
    <lineage>
        <taxon>Bacteria</taxon>
        <taxon>Pseudomonadati</taxon>
        <taxon>Thermodesulfobacteriota</taxon>
        <taxon>Desulfuromonadia</taxon>
        <taxon>Geobacterales</taxon>
        <taxon>Geobacteraceae</taxon>
        <taxon>Geomonas</taxon>
    </lineage>
</organism>
<dbReference type="Gene3D" id="2.130.10.10">
    <property type="entry name" value="YVTN repeat-like/Quinoprotein amine dehydrogenase"/>
    <property type="match status" value="1"/>
</dbReference>
<dbReference type="AlphaFoldDB" id="A0A4S1CN96"/>
<sequence length="275" mass="30804">MATLFGCGASVDSLVHQSTSLHPQQVRRSQSGATPVPTQIPLYTYQVVKSWPHYHWSFTEGLTFQDGVLLESSGLYERSAIMKVWPGSGQVLSSEGVPRDYFAEGITVLHDRLYMVTLSGDGIIYDHKTLHRKGEFSVDGEGWGLTNDGKHLIMSDGSNRIKFINPETFQTERSVEVSCNGTPLRNLNALQYVKGEIYANIWKTDYIVRINPANGAVVGWVNLKGLLPLNERSRDPDHVLNGIAYDEKSDRLVVTGKMWPSYFEIRLEQVARAES</sequence>